<protein>
    <submittedName>
        <fullName evidence="2">Uncharacterized protein</fullName>
    </submittedName>
</protein>
<accession>A0A0D2WMB7</accession>
<dbReference type="InterPro" id="IPR015943">
    <property type="entry name" value="WD40/YVTN_repeat-like_dom_sf"/>
</dbReference>
<dbReference type="PANTHER" id="PTHR47467:SF1">
    <property type="entry name" value="WD40 REPEAT-CONTAINING PROTEIN"/>
    <property type="match status" value="1"/>
</dbReference>
<dbReference type="AlphaFoldDB" id="A0A0D2WMB7"/>
<dbReference type="InParanoid" id="A0A0D2WMB7"/>
<dbReference type="InterPro" id="IPR036322">
    <property type="entry name" value="WD40_repeat_dom_sf"/>
</dbReference>
<dbReference type="Gene3D" id="2.130.10.10">
    <property type="entry name" value="YVTN repeat-like/Quinoprotein amine dehydrogenase"/>
    <property type="match status" value="1"/>
</dbReference>
<name>A0A0D2WMB7_CAPO3</name>
<dbReference type="Proteomes" id="UP000008743">
    <property type="component" value="Unassembled WGS sequence"/>
</dbReference>
<evidence type="ECO:0000313" key="2">
    <source>
        <dbReference type="EMBL" id="KJE91268.1"/>
    </source>
</evidence>
<feature type="compositionally biased region" description="Basic and acidic residues" evidence="1">
    <location>
        <begin position="426"/>
        <end position="442"/>
    </location>
</feature>
<organism evidence="2 3">
    <name type="scientific">Capsaspora owczarzaki (strain ATCC 30864)</name>
    <dbReference type="NCBI Taxonomy" id="595528"/>
    <lineage>
        <taxon>Eukaryota</taxon>
        <taxon>Filasterea</taxon>
        <taxon>Capsaspora</taxon>
    </lineage>
</organism>
<proteinExistence type="predicted"/>
<dbReference type="RefSeq" id="XP_004349178.1">
    <property type="nucleotide sequence ID" value="XM_004349128.2"/>
</dbReference>
<dbReference type="STRING" id="595528.A0A0D2WMB7"/>
<evidence type="ECO:0000313" key="3">
    <source>
        <dbReference type="Proteomes" id="UP000008743"/>
    </source>
</evidence>
<sequence>MAPRLARARIAAPSLNARLATAPRGDRLRAIDAEAAVVAYGDQLLIVTANPDPNEEPYDPSDKAAFAADLASLDSIALHSAANVLHADGGIRSIALARTDVADAGEANVLVAQVDGTGRGAVTAVAWSRQNGLSRCNYLDVFNPAEMPITESWSGVAFHPQEPTSSFVTVNAASRAISQYAISEAGITLNRAVHAAADPSALTYVQHGAGDASSSSQVLLLTERASISLWDLRASKALVAKEVLKGSDLLAATSSGNYFAVAGADRMLTVFDARKITPVGMCMSMLKYEVSSIAFSHTNANVVYAASGSDSELAGCRWDSVLNSAPRSGVTRGHLDGRCLGMDVSSRGVYGRAPLIDESVFFLSTSGMVYLLREGSVFATSDAQKGATTGDEEPGEGDQRSEPRHNHHHRANQAKLQPAVSAPTETEAHDAQHVDKKPRLDQ</sequence>
<gene>
    <name evidence="2" type="ORF">CAOG_002428</name>
</gene>
<dbReference type="PANTHER" id="PTHR47467">
    <property type="entry name" value="OS01G0867200 PROTEIN"/>
    <property type="match status" value="1"/>
</dbReference>
<keyword evidence="3" id="KW-1185">Reference proteome</keyword>
<dbReference type="PhylomeDB" id="A0A0D2WMB7"/>
<evidence type="ECO:0000256" key="1">
    <source>
        <dbReference type="SAM" id="MobiDB-lite"/>
    </source>
</evidence>
<dbReference type="eggNOG" id="ENOG502QVYF">
    <property type="taxonomic scope" value="Eukaryota"/>
</dbReference>
<dbReference type="SUPFAM" id="SSF50978">
    <property type="entry name" value="WD40 repeat-like"/>
    <property type="match status" value="1"/>
</dbReference>
<dbReference type="EMBL" id="KE346362">
    <property type="protein sequence ID" value="KJE91268.1"/>
    <property type="molecule type" value="Genomic_DNA"/>
</dbReference>
<reference evidence="3" key="1">
    <citation type="submission" date="2011-02" db="EMBL/GenBank/DDBJ databases">
        <title>The Genome Sequence of Capsaspora owczarzaki ATCC 30864.</title>
        <authorList>
            <person name="Russ C."/>
            <person name="Cuomo C."/>
            <person name="Burger G."/>
            <person name="Gray M.W."/>
            <person name="Holland P.W.H."/>
            <person name="King N."/>
            <person name="Lang F.B.F."/>
            <person name="Roger A.J."/>
            <person name="Ruiz-Trillo I."/>
            <person name="Young S.K."/>
            <person name="Zeng Q."/>
            <person name="Gargeya S."/>
            <person name="Alvarado L."/>
            <person name="Berlin A."/>
            <person name="Chapman S.B."/>
            <person name="Chen Z."/>
            <person name="Freedman E."/>
            <person name="Gellesch M."/>
            <person name="Goldberg J."/>
            <person name="Griggs A."/>
            <person name="Gujja S."/>
            <person name="Heilman E."/>
            <person name="Heiman D."/>
            <person name="Howarth C."/>
            <person name="Mehta T."/>
            <person name="Neiman D."/>
            <person name="Pearson M."/>
            <person name="Roberts A."/>
            <person name="Saif S."/>
            <person name="Shea T."/>
            <person name="Shenoy N."/>
            <person name="Sisk P."/>
            <person name="Stolte C."/>
            <person name="Sykes S."/>
            <person name="White J."/>
            <person name="Yandava C."/>
            <person name="Haas B."/>
            <person name="Nusbaum C."/>
            <person name="Birren B."/>
        </authorList>
    </citation>
    <scope>NUCLEOTIDE SEQUENCE</scope>
    <source>
        <strain evidence="3">ATCC 30864</strain>
    </source>
</reference>
<feature type="region of interest" description="Disordered" evidence="1">
    <location>
        <begin position="382"/>
        <end position="442"/>
    </location>
</feature>
<dbReference type="OrthoDB" id="1879717at2759"/>